<dbReference type="GeneID" id="94432194"/>
<reference evidence="2 3" key="1">
    <citation type="journal article" date="2017" name="Int. J. Parasitol.">
        <title>The genome of the protozoan parasite Cystoisospora suis and a reverse vaccinology approach to identify vaccine candidates.</title>
        <authorList>
            <person name="Palmieri N."/>
            <person name="Shrestha A."/>
            <person name="Ruttkowski B."/>
            <person name="Beck T."/>
            <person name="Vogl C."/>
            <person name="Tomley F."/>
            <person name="Blake D.P."/>
            <person name="Joachim A."/>
        </authorList>
    </citation>
    <scope>NUCLEOTIDE SEQUENCE [LARGE SCALE GENOMIC DNA]</scope>
    <source>
        <strain evidence="2 3">Wien I</strain>
    </source>
</reference>
<dbReference type="EMBL" id="MIGC01005098">
    <property type="protein sequence ID" value="PHJ17315.1"/>
    <property type="molecule type" value="Genomic_DNA"/>
</dbReference>
<gene>
    <name evidence="2" type="ORF">CSUI_008861</name>
</gene>
<feature type="compositionally biased region" description="Polar residues" evidence="1">
    <location>
        <begin position="20"/>
        <end position="32"/>
    </location>
</feature>
<dbReference type="RefSeq" id="XP_067919039.1">
    <property type="nucleotide sequence ID" value="XM_068068983.1"/>
</dbReference>
<evidence type="ECO:0000313" key="3">
    <source>
        <dbReference type="Proteomes" id="UP000221165"/>
    </source>
</evidence>
<comment type="caution">
    <text evidence="2">The sequence shown here is derived from an EMBL/GenBank/DDBJ whole genome shotgun (WGS) entry which is preliminary data.</text>
</comment>
<evidence type="ECO:0000256" key="1">
    <source>
        <dbReference type="SAM" id="MobiDB-lite"/>
    </source>
</evidence>
<name>A0A2C6KLF5_9APIC</name>
<accession>A0A2C6KLF5</accession>
<feature type="compositionally biased region" description="Basic and acidic residues" evidence="1">
    <location>
        <begin position="1"/>
        <end position="18"/>
    </location>
</feature>
<dbReference type="Proteomes" id="UP000221165">
    <property type="component" value="Unassembled WGS sequence"/>
</dbReference>
<evidence type="ECO:0000313" key="2">
    <source>
        <dbReference type="EMBL" id="PHJ17315.1"/>
    </source>
</evidence>
<dbReference type="AlphaFoldDB" id="A0A2C6KLF5"/>
<protein>
    <submittedName>
        <fullName evidence="2">Uncharacterized protein</fullName>
    </submittedName>
</protein>
<keyword evidence="3" id="KW-1185">Reference proteome</keyword>
<dbReference type="VEuPathDB" id="ToxoDB:CSUI_008861"/>
<proteinExistence type="predicted"/>
<sequence length="54" mass="5794">MAGRGSHETREDLEDVKHPSASSSGTKATAQNPEILGAKHAAFFVFRGRNDTPL</sequence>
<organism evidence="2 3">
    <name type="scientific">Cystoisospora suis</name>
    <dbReference type="NCBI Taxonomy" id="483139"/>
    <lineage>
        <taxon>Eukaryota</taxon>
        <taxon>Sar</taxon>
        <taxon>Alveolata</taxon>
        <taxon>Apicomplexa</taxon>
        <taxon>Conoidasida</taxon>
        <taxon>Coccidia</taxon>
        <taxon>Eucoccidiorida</taxon>
        <taxon>Eimeriorina</taxon>
        <taxon>Sarcocystidae</taxon>
        <taxon>Cystoisospora</taxon>
    </lineage>
</organism>
<feature type="region of interest" description="Disordered" evidence="1">
    <location>
        <begin position="1"/>
        <end position="34"/>
    </location>
</feature>